<evidence type="ECO:0000256" key="17">
    <source>
        <dbReference type="SAM" id="MobiDB-lite"/>
    </source>
</evidence>
<feature type="transmembrane region" description="Helical" evidence="18">
    <location>
        <begin position="29"/>
        <end position="50"/>
    </location>
</feature>
<dbReference type="PANTHER" id="PTHR36835">
    <property type="entry name" value="CYTOCHROME BO(3) UBIQUINOL OXIDASE SUBUNIT 4"/>
    <property type="match status" value="1"/>
</dbReference>
<feature type="compositionally biased region" description="Basic and acidic residues" evidence="17">
    <location>
        <begin position="10"/>
        <end position="23"/>
    </location>
</feature>
<keyword evidence="8" id="KW-0249">Electron transport</keyword>
<comment type="caution">
    <text evidence="19">The sequence shown here is derived from an EMBL/GenBank/DDBJ whole genome shotgun (WGS) entry which is preliminary data.</text>
</comment>
<dbReference type="GO" id="GO:0019646">
    <property type="term" value="P:aerobic electron transport chain"/>
    <property type="evidence" value="ECO:0007669"/>
    <property type="project" value="TreeGrafter"/>
</dbReference>
<gene>
    <name evidence="19" type="primary">cyoD</name>
    <name evidence="19" type="ORF">ENP70_08500</name>
</gene>
<dbReference type="InterPro" id="IPR005171">
    <property type="entry name" value="Cyt_c_oxidase_su4_prok"/>
</dbReference>
<comment type="subunit">
    <text evidence="3">Heterooctamer of two A chains, two B chains, two C chains and two D chains.</text>
</comment>
<evidence type="ECO:0000256" key="9">
    <source>
        <dbReference type="ARBA" id="ARBA00022989"/>
    </source>
</evidence>
<evidence type="ECO:0000256" key="14">
    <source>
        <dbReference type="ARBA" id="ARBA00030211"/>
    </source>
</evidence>
<evidence type="ECO:0000256" key="15">
    <source>
        <dbReference type="ARBA" id="ARBA00031887"/>
    </source>
</evidence>
<comment type="similarity">
    <text evidence="2">Belongs to the cytochrome c oxidase bacterial subunit 4 family.</text>
</comment>
<proteinExistence type="inferred from homology"/>
<dbReference type="PANTHER" id="PTHR36835:SF1">
    <property type="entry name" value="CYTOCHROME BO(3) UBIQUINOL OXIDASE SUBUNIT 4"/>
    <property type="match status" value="1"/>
</dbReference>
<feature type="transmembrane region" description="Helical" evidence="18">
    <location>
        <begin position="56"/>
        <end position="78"/>
    </location>
</feature>
<evidence type="ECO:0000256" key="3">
    <source>
        <dbReference type="ARBA" id="ARBA00011700"/>
    </source>
</evidence>
<keyword evidence="9 18" id="KW-1133">Transmembrane helix</keyword>
<keyword evidence="7 18" id="KW-0812">Transmembrane</keyword>
<keyword evidence="6" id="KW-1003">Cell membrane</keyword>
<feature type="transmembrane region" description="Helical" evidence="18">
    <location>
        <begin position="90"/>
        <end position="112"/>
    </location>
</feature>
<evidence type="ECO:0000256" key="7">
    <source>
        <dbReference type="ARBA" id="ARBA00022692"/>
    </source>
</evidence>
<dbReference type="GO" id="GO:0009319">
    <property type="term" value="C:cytochrome o ubiquinol oxidase complex"/>
    <property type="evidence" value="ECO:0007669"/>
    <property type="project" value="TreeGrafter"/>
</dbReference>
<evidence type="ECO:0000256" key="6">
    <source>
        <dbReference type="ARBA" id="ARBA00022475"/>
    </source>
</evidence>
<feature type="region of interest" description="Disordered" evidence="17">
    <location>
        <begin position="1"/>
        <end position="23"/>
    </location>
</feature>
<protein>
    <recommendedName>
        <fullName evidence="4">Cytochrome bo(3) ubiquinol oxidase subunit 4</fullName>
    </recommendedName>
    <alternativeName>
        <fullName evidence="16">Cytochrome o ubiquinol oxidase subunit 4</fullName>
    </alternativeName>
    <alternativeName>
        <fullName evidence="13">Oxidase bo(3) subunit 4</fullName>
    </alternativeName>
    <alternativeName>
        <fullName evidence="14">Ubiquinol oxidase polypeptide IV</fullName>
    </alternativeName>
    <alternativeName>
        <fullName evidence="15">Ubiquinol oxidase subunit 4</fullName>
    </alternativeName>
</protein>
<comment type="subcellular location">
    <subcellularLocation>
        <location evidence="1">Cell membrane</location>
        <topology evidence="1">Multi-pass membrane protein</topology>
    </subcellularLocation>
</comment>
<dbReference type="GO" id="GO:0005886">
    <property type="term" value="C:plasma membrane"/>
    <property type="evidence" value="ECO:0007669"/>
    <property type="project" value="UniProtKB-SubCell"/>
</dbReference>
<evidence type="ECO:0000256" key="11">
    <source>
        <dbReference type="ARBA" id="ARBA00023136"/>
    </source>
</evidence>
<dbReference type="GO" id="GO:0015078">
    <property type="term" value="F:proton transmembrane transporter activity"/>
    <property type="evidence" value="ECO:0007669"/>
    <property type="project" value="TreeGrafter"/>
</dbReference>
<keyword evidence="11 18" id="KW-0472">Membrane</keyword>
<dbReference type="GO" id="GO:0015990">
    <property type="term" value="P:electron transport coupled proton transport"/>
    <property type="evidence" value="ECO:0007669"/>
    <property type="project" value="InterPro"/>
</dbReference>
<evidence type="ECO:0000256" key="2">
    <source>
        <dbReference type="ARBA" id="ARBA00008079"/>
    </source>
</evidence>
<evidence type="ECO:0000256" key="12">
    <source>
        <dbReference type="ARBA" id="ARBA00025694"/>
    </source>
</evidence>
<keyword evidence="5" id="KW-0813">Transport</keyword>
<name>A0A7C1SYE0_9HYPH</name>
<evidence type="ECO:0000313" key="19">
    <source>
        <dbReference type="EMBL" id="HEB43723.1"/>
    </source>
</evidence>
<evidence type="ECO:0000256" key="5">
    <source>
        <dbReference type="ARBA" id="ARBA00022448"/>
    </source>
</evidence>
<reference evidence="19" key="1">
    <citation type="journal article" date="2020" name="mSystems">
        <title>Genome- and Community-Level Interaction Insights into Carbon Utilization and Element Cycling Functions of Hydrothermarchaeota in Hydrothermal Sediment.</title>
        <authorList>
            <person name="Zhou Z."/>
            <person name="Liu Y."/>
            <person name="Xu W."/>
            <person name="Pan J."/>
            <person name="Luo Z.H."/>
            <person name="Li M."/>
        </authorList>
    </citation>
    <scope>NUCLEOTIDE SEQUENCE [LARGE SCALE GENOMIC DNA]</scope>
    <source>
        <strain evidence="19">SpSt-243</strain>
    </source>
</reference>
<evidence type="ECO:0000256" key="13">
    <source>
        <dbReference type="ARBA" id="ARBA00030071"/>
    </source>
</evidence>
<evidence type="ECO:0000256" key="8">
    <source>
        <dbReference type="ARBA" id="ARBA00022982"/>
    </source>
</evidence>
<dbReference type="AlphaFoldDB" id="A0A7C1SYE0"/>
<accession>A0A7C1SYE0</accession>
<keyword evidence="10" id="KW-0560">Oxidoreductase</keyword>
<dbReference type="InterPro" id="IPR014210">
    <property type="entry name" value="Cyt_o_ubiqinol_oxidase_su4"/>
</dbReference>
<dbReference type="EMBL" id="DSKI01000441">
    <property type="protein sequence ID" value="HEB43723.1"/>
    <property type="molecule type" value="Genomic_DNA"/>
</dbReference>
<evidence type="ECO:0000256" key="18">
    <source>
        <dbReference type="SAM" id="Phobius"/>
    </source>
</evidence>
<dbReference type="Pfam" id="PF03626">
    <property type="entry name" value="COX4_pro"/>
    <property type="match status" value="1"/>
</dbReference>
<comment type="function">
    <text evidence="12">Cytochrome bo(3) ubiquinol terminal oxidase is the component of the aerobic respiratory chain of E.coli that predominates when cells are grown at high aeration. Has proton pump activity across the membrane in addition to electron transfer, pumping 2 protons/electron.</text>
</comment>
<evidence type="ECO:0000256" key="16">
    <source>
        <dbReference type="ARBA" id="ARBA00032185"/>
    </source>
</evidence>
<evidence type="ECO:0000256" key="4">
    <source>
        <dbReference type="ARBA" id="ARBA00014689"/>
    </source>
</evidence>
<evidence type="ECO:0000256" key="10">
    <source>
        <dbReference type="ARBA" id="ARBA00023002"/>
    </source>
</evidence>
<dbReference type="InterPro" id="IPR050968">
    <property type="entry name" value="Cytochrome_c_oxidase_bac_sub4"/>
</dbReference>
<evidence type="ECO:0000256" key="1">
    <source>
        <dbReference type="ARBA" id="ARBA00004651"/>
    </source>
</evidence>
<organism evidence="19">
    <name type="scientific">Agrobacterium albertimagni</name>
    <dbReference type="NCBI Taxonomy" id="147266"/>
    <lineage>
        <taxon>Bacteria</taxon>
        <taxon>Pseudomonadati</taxon>
        <taxon>Pseudomonadota</taxon>
        <taxon>Alphaproteobacteria</taxon>
        <taxon>Hyphomicrobiales</taxon>
        <taxon>Rhizobiaceae</taxon>
        <taxon>Rhizobium/Agrobacterium group</taxon>
        <taxon>Agrobacterium</taxon>
    </lineage>
</organism>
<dbReference type="NCBIfam" id="TIGR02847">
    <property type="entry name" value="CyoD"/>
    <property type="match status" value="1"/>
</dbReference>
<sequence length="132" mass="14622">MSQHSIKPHGHNEQSHDSTGHDHGSYRSYLTGFVLAAILTIIPFAVVMSGGFDSRVLTAVTVIGFAVVQVLVHMVYFLHMNTRSDEGWTMLSMIFTIIVVVIMIAGSVWVMFNLNTNMMPSMDHESFQGFGS</sequence>
<dbReference type="GO" id="GO:0009486">
    <property type="term" value="F:cytochrome bo3 ubiquinol oxidase activity"/>
    <property type="evidence" value="ECO:0007669"/>
    <property type="project" value="InterPro"/>
</dbReference>